<evidence type="ECO:0000259" key="1">
    <source>
        <dbReference type="SMART" id="SM00849"/>
    </source>
</evidence>
<sequence>MTNLTFYGGVGEVGGNKILLETKESRVFFDFGMSFKKAGLYFSEFLQPRKCNGIGDFLEFGLIPDLAGLYRRDYLRHMGRKEEEREYDGVFLTHAHADHISYVNHLRDDITIYGSEITRGIMQALEDTGSSGFSDFVHLKVNFELEEKKGGEGLKKKRGHRIKRDFYVIEKEVKINDIKVTALPVDHSLPGALGYIVETPEGYIVYTGDLRFHGYHGELTRKFIEAAAKRNPRALITEGTRIKEKDGFSEEELQERIYDVVKKTNGLVVVNFPVRDIDRMNSFFRVAQRAGRRLVINTKQAYLLDILSRTSCNCPSLNDVGIYLQRKRWGLIGRSDYPDKIVEEDYFTWERKFINHPSALTYKDIRDNPDYFIFRCDFFELKELIDIKPPRGSCYIRSVTEPFDEEMEIEKKRADNWLRHFGLYPYKQIHCSGHANGEEIEQIVKEISPQILIPIHTEHPHLFRKFYSNTKIVTEGETVSLP</sequence>
<gene>
    <name evidence="2" type="ORF">DRZ78_00180</name>
</gene>
<dbReference type="AlphaFoldDB" id="A0A662D7E9"/>
<dbReference type="PANTHER" id="PTHR43694">
    <property type="entry name" value="RIBONUCLEASE J"/>
    <property type="match status" value="1"/>
</dbReference>
<name>A0A662D7E9_UNCAE</name>
<dbReference type="CDD" id="cd07732">
    <property type="entry name" value="metallo-hydrolase-like_MBL-fold"/>
    <property type="match status" value="1"/>
</dbReference>
<accession>A0A662D7E9</accession>
<dbReference type="SMART" id="SM00849">
    <property type="entry name" value="Lactamase_B"/>
    <property type="match status" value="1"/>
</dbReference>
<protein>
    <submittedName>
        <fullName evidence="2">RNase J family beta-CASP ribonuclease</fullName>
    </submittedName>
</protein>
<dbReference type="Pfam" id="PF07521">
    <property type="entry name" value="RMMBL"/>
    <property type="match status" value="1"/>
</dbReference>
<dbReference type="Pfam" id="PF12706">
    <property type="entry name" value="Lactamase_B_2"/>
    <property type="match status" value="1"/>
</dbReference>
<dbReference type="Proteomes" id="UP000277457">
    <property type="component" value="Unassembled WGS sequence"/>
</dbReference>
<dbReference type="InterPro" id="IPR011108">
    <property type="entry name" value="RMMBL"/>
</dbReference>
<proteinExistence type="predicted"/>
<reference evidence="2 3" key="1">
    <citation type="submission" date="2018-06" db="EMBL/GenBank/DDBJ databases">
        <title>Extensive metabolic versatility and redundancy in microbially diverse, dynamic hydrothermal sediments.</title>
        <authorList>
            <person name="Dombrowski N."/>
            <person name="Teske A."/>
            <person name="Baker B.J."/>
        </authorList>
    </citation>
    <scope>NUCLEOTIDE SEQUENCE [LARGE SCALE GENOMIC DNA]</scope>
    <source>
        <strain evidence="2">B7_G13</strain>
    </source>
</reference>
<dbReference type="Gene3D" id="3.60.15.10">
    <property type="entry name" value="Ribonuclease Z/Hydroxyacylglutathione hydrolase-like"/>
    <property type="match status" value="2"/>
</dbReference>
<dbReference type="SUPFAM" id="SSF56281">
    <property type="entry name" value="Metallo-hydrolase/oxidoreductase"/>
    <property type="match status" value="1"/>
</dbReference>
<evidence type="ECO:0000313" key="3">
    <source>
        <dbReference type="Proteomes" id="UP000277457"/>
    </source>
</evidence>
<evidence type="ECO:0000313" key="2">
    <source>
        <dbReference type="EMBL" id="RLE08897.1"/>
    </source>
</evidence>
<dbReference type="EMBL" id="QMPY01000003">
    <property type="protein sequence ID" value="RLE08897.1"/>
    <property type="molecule type" value="Genomic_DNA"/>
</dbReference>
<comment type="caution">
    <text evidence="2">The sequence shown here is derived from an EMBL/GenBank/DDBJ whole genome shotgun (WGS) entry which is preliminary data.</text>
</comment>
<dbReference type="InterPro" id="IPR036866">
    <property type="entry name" value="RibonucZ/Hydroxyglut_hydro"/>
</dbReference>
<organism evidence="2 3">
    <name type="scientific">Aerophobetes bacterium</name>
    <dbReference type="NCBI Taxonomy" id="2030807"/>
    <lineage>
        <taxon>Bacteria</taxon>
        <taxon>Candidatus Aerophobota</taxon>
    </lineage>
</organism>
<dbReference type="InterPro" id="IPR001279">
    <property type="entry name" value="Metallo-B-lactamas"/>
</dbReference>
<feature type="domain" description="Metallo-beta-lactamase" evidence="1">
    <location>
        <begin position="14"/>
        <end position="250"/>
    </location>
</feature>
<dbReference type="PANTHER" id="PTHR43694:SF1">
    <property type="entry name" value="RIBONUCLEASE J"/>
    <property type="match status" value="1"/>
</dbReference>